<evidence type="ECO:0000256" key="2">
    <source>
        <dbReference type="RuleBase" id="RU003457"/>
    </source>
</evidence>
<organism evidence="5 6">
    <name type="scientific">Flavobacterium psychroterrae</name>
    <dbReference type="NCBI Taxonomy" id="2133767"/>
    <lineage>
        <taxon>Bacteria</taxon>
        <taxon>Pseudomonadati</taxon>
        <taxon>Bacteroidota</taxon>
        <taxon>Flavobacteriia</taxon>
        <taxon>Flavobacteriales</taxon>
        <taxon>Flavobacteriaceae</taxon>
        <taxon>Flavobacterium</taxon>
    </lineage>
</organism>
<dbReference type="InterPro" id="IPR014710">
    <property type="entry name" value="RmlC-like_jellyroll"/>
</dbReference>
<dbReference type="InterPro" id="IPR041602">
    <property type="entry name" value="Quercetinase_C"/>
</dbReference>
<dbReference type="EMBL" id="JAGYVZ010000025">
    <property type="protein sequence ID" value="MBS7233460.1"/>
    <property type="molecule type" value="Genomic_DNA"/>
</dbReference>
<evidence type="ECO:0000259" key="4">
    <source>
        <dbReference type="Pfam" id="PF17954"/>
    </source>
</evidence>
<keyword evidence="6" id="KW-1185">Reference proteome</keyword>
<gene>
    <name evidence="5" type="ORF">KHA90_20815</name>
</gene>
<comment type="caution">
    <text evidence="5">The sequence shown here is derived from an EMBL/GenBank/DDBJ whole genome shotgun (WGS) entry which is preliminary data.</text>
</comment>
<proteinExistence type="inferred from homology"/>
<name>A0ABS5PGU7_9FLAO</name>
<dbReference type="PIRSF" id="PIRSF006232">
    <property type="entry name" value="Pirin"/>
    <property type="match status" value="1"/>
</dbReference>
<dbReference type="Proteomes" id="UP000722625">
    <property type="component" value="Unassembled WGS sequence"/>
</dbReference>
<dbReference type="Gene3D" id="2.60.120.10">
    <property type="entry name" value="Jelly Rolls"/>
    <property type="match status" value="2"/>
</dbReference>
<dbReference type="InterPro" id="IPR012093">
    <property type="entry name" value="Pirin"/>
</dbReference>
<dbReference type="Pfam" id="PF17954">
    <property type="entry name" value="Pirin_C_2"/>
    <property type="match status" value="1"/>
</dbReference>
<protein>
    <submittedName>
        <fullName evidence="5">Pirin family protein</fullName>
    </submittedName>
</protein>
<evidence type="ECO:0000259" key="3">
    <source>
        <dbReference type="Pfam" id="PF02678"/>
    </source>
</evidence>
<evidence type="ECO:0000313" key="5">
    <source>
        <dbReference type="EMBL" id="MBS7233460.1"/>
    </source>
</evidence>
<reference evidence="5 6" key="1">
    <citation type="journal article" date="2018" name="Int. J. Syst. Evol. Microbiol.">
        <title>Flavobacterium chryseum sp. nov. and Flavobacterium psychroterrae sp. nov., novel environmental bacteria isolated from Antarctica.</title>
        <authorList>
            <person name="Kralova S."/>
            <person name="Svec P."/>
            <person name="Busse H.J."/>
            <person name="Stankova E."/>
            <person name="Vaczi P."/>
            <person name="Sedlacek I."/>
        </authorList>
    </citation>
    <scope>NUCLEOTIDE SEQUENCE [LARGE SCALE GENOMIC DNA]</scope>
    <source>
        <strain evidence="5 6">CCM 8827</strain>
    </source>
</reference>
<feature type="domain" description="Pirin N-terminal" evidence="3">
    <location>
        <begin position="49"/>
        <end position="123"/>
    </location>
</feature>
<dbReference type="InterPro" id="IPR011051">
    <property type="entry name" value="RmlC_Cupin_sf"/>
</dbReference>
<comment type="similarity">
    <text evidence="1 2">Belongs to the pirin family.</text>
</comment>
<feature type="domain" description="Quercetin 2,3-dioxygenase C-terminal cupin" evidence="4">
    <location>
        <begin position="152"/>
        <end position="235"/>
    </location>
</feature>
<dbReference type="PANTHER" id="PTHR43212">
    <property type="entry name" value="QUERCETIN 2,3-DIOXYGENASE"/>
    <property type="match status" value="1"/>
</dbReference>
<dbReference type="Pfam" id="PF02678">
    <property type="entry name" value="Pirin"/>
    <property type="match status" value="1"/>
</dbReference>
<dbReference type="SUPFAM" id="SSF51182">
    <property type="entry name" value="RmlC-like cupins"/>
    <property type="match status" value="1"/>
</dbReference>
<dbReference type="RefSeq" id="WP_213305951.1">
    <property type="nucleotide sequence ID" value="NZ_JAGYVZ010000025.1"/>
</dbReference>
<accession>A0ABS5PGU7</accession>
<sequence length="241" mass="26786">MDNSKTIFLAGSERGIYGNEFFRIQSVMSNGTPGTGRPDNFGPLVVFNDDIVSPEGFLGLHPHQNIEVIAIVLEGSEFQKDDKGAEAELTADDVQLISSGTGIRHSAGNPSDIKFARNLQIWIEPREKNTTPNIQTKTASDKLKRNEWILQISPDGAKESLIVLQDAWLSKGRFDAKTKPEYNLFSHGHGVMVYLIDGKLEVNGIVLESHDTVLFFETEKLLFHIIEDAHIQLIETTVKKG</sequence>
<dbReference type="PANTHER" id="PTHR43212:SF3">
    <property type="entry name" value="QUERCETIN 2,3-DIOXYGENASE"/>
    <property type="match status" value="1"/>
</dbReference>
<dbReference type="InterPro" id="IPR003829">
    <property type="entry name" value="Pirin_N_dom"/>
</dbReference>
<evidence type="ECO:0000256" key="1">
    <source>
        <dbReference type="ARBA" id="ARBA00008416"/>
    </source>
</evidence>
<evidence type="ECO:0000313" key="6">
    <source>
        <dbReference type="Proteomes" id="UP000722625"/>
    </source>
</evidence>